<dbReference type="Gene3D" id="1.10.510.10">
    <property type="entry name" value="Transferase(Phosphotransferase) domain 1"/>
    <property type="match status" value="1"/>
</dbReference>
<comment type="caution">
    <text evidence="1">The sequence shown here is derived from an EMBL/GenBank/DDBJ whole genome shotgun (WGS) entry which is preliminary data.</text>
</comment>
<proteinExistence type="predicted"/>
<dbReference type="InterPro" id="IPR011009">
    <property type="entry name" value="Kinase-like_dom_sf"/>
</dbReference>
<evidence type="ECO:0000313" key="1">
    <source>
        <dbReference type="EMBL" id="KAL2070049.1"/>
    </source>
</evidence>
<name>A0ABR4CJU6_9HELO</name>
<evidence type="ECO:0008006" key="3">
    <source>
        <dbReference type="Google" id="ProtNLM"/>
    </source>
</evidence>
<dbReference type="SUPFAM" id="SSF56112">
    <property type="entry name" value="Protein kinase-like (PK-like)"/>
    <property type="match status" value="1"/>
</dbReference>
<evidence type="ECO:0000313" key="2">
    <source>
        <dbReference type="Proteomes" id="UP001595075"/>
    </source>
</evidence>
<gene>
    <name evidence="1" type="ORF">VTL71DRAFT_14729</name>
</gene>
<dbReference type="EMBL" id="JAZHXI010000007">
    <property type="protein sequence ID" value="KAL2070049.1"/>
    <property type="molecule type" value="Genomic_DNA"/>
</dbReference>
<keyword evidence="2" id="KW-1185">Reference proteome</keyword>
<accession>A0ABR4CJU6</accession>
<sequence length="534" mass="59441">MGPELSLAVVGVVLAGPGVAILFRDFGAHVIKQIQTIKNAPDLIIELQEIGRAVCEGKLRSCIDIAEHSFGLEDLDPALHADLVRGLDQMREELLKVDTLLGKLVDENGSISRAKLMLPPRWTWRIDAKRILMSFNKIQQNFQLTITIAEARHRSLSTPEPLTLTKFRPRLNVDGSLDCHVLEENSHLWQVSAEIRDERGQPNSTRVFIEKTDVTDAGIPKIAGHLIKNMQDSGILKCLGYHQDGGQPYLVFELPEGFDNASTLRQTILRTPLEDQGPGGGHTLEDRMRLAHLISESLLFVHNAELVHKNIRLDTILLLRAGLGTSLDKTRSLVSAKPYLTYWTMMRRMTDLSSRRGNLSWLRGIYQHPHRQGLQPQTRYNIGHDIYSLGVCLLEIGLWQTITVAKSETDALLVDVNDSYDISEQTMSEVYRNMALSQQLISSDDIDSIDVLTETSTVTKVLVALAQHALPQRVGSEYSNVVLACLTCLEGGLGEEVSVLDFSKNATAVALRFKLVVVEALANMPNQLNFRLGP</sequence>
<reference evidence="1 2" key="1">
    <citation type="journal article" date="2024" name="Commun. Biol.">
        <title>Comparative genomic analysis of thermophilic fungi reveals convergent evolutionary adaptations and gene losses.</title>
        <authorList>
            <person name="Steindorff A.S."/>
            <person name="Aguilar-Pontes M.V."/>
            <person name="Robinson A.J."/>
            <person name="Andreopoulos B."/>
            <person name="LaButti K."/>
            <person name="Kuo A."/>
            <person name="Mondo S."/>
            <person name="Riley R."/>
            <person name="Otillar R."/>
            <person name="Haridas S."/>
            <person name="Lipzen A."/>
            <person name="Grimwood J."/>
            <person name="Schmutz J."/>
            <person name="Clum A."/>
            <person name="Reid I.D."/>
            <person name="Moisan M.C."/>
            <person name="Butler G."/>
            <person name="Nguyen T.T.M."/>
            <person name="Dewar K."/>
            <person name="Conant G."/>
            <person name="Drula E."/>
            <person name="Henrissat B."/>
            <person name="Hansel C."/>
            <person name="Singer S."/>
            <person name="Hutchinson M.I."/>
            <person name="de Vries R.P."/>
            <person name="Natvig D.O."/>
            <person name="Powell A.J."/>
            <person name="Tsang A."/>
            <person name="Grigoriev I.V."/>
        </authorList>
    </citation>
    <scope>NUCLEOTIDE SEQUENCE [LARGE SCALE GENOMIC DNA]</scope>
    <source>
        <strain evidence="1 2">CBS 494.80</strain>
    </source>
</reference>
<protein>
    <recommendedName>
        <fullName evidence="3">Protein kinase domain-containing protein</fullName>
    </recommendedName>
</protein>
<organism evidence="1 2">
    <name type="scientific">Oculimacula yallundae</name>
    <dbReference type="NCBI Taxonomy" id="86028"/>
    <lineage>
        <taxon>Eukaryota</taxon>
        <taxon>Fungi</taxon>
        <taxon>Dikarya</taxon>
        <taxon>Ascomycota</taxon>
        <taxon>Pezizomycotina</taxon>
        <taxon>Leotiomycetes</taxon>
        <taxon>Helotiales</taxon>
        <taxon>Ploettnerulaceae</taxon>
        <taxon>Oculimacula</taxon>
    </lineage>
</organism>
<dbReference type="PANTHER" id="PTHR37542:SF3">
    <property type="entry name" value="PRION-INHIBITION AND PROPAGATION HELO DOMAIN-CONTAINING PROTEIN"/>
    <property type="match status" value="1"/>
</dbReference>
<dbReference type="PANTHER" id="PTHR37542">
    <property type="entry name" value="HELO DOMAIN-CONTAINING PROTEIN-RELATED"/>
    <property type="match status" value="1"/>
</dbReference>
<dbReference type="Proteomes" id="UP001595075">
    <property type="component" value="Unassembled WGS sequence"/>
</dbReference>